<reference evidence="2 3" key="1">
    <citation type="submission" date="2013-08" db="EMBL/GenBank/DDBJ databases">
        <title>Genome sequencing of Lysobacter.</title>
        <authorList>
            <person name="Zhang S."/>
            <person name="Wang G."/>
        </authorList>
    </citation>
    <scope>NUCLEOTIDE SEQUENCE [LARGE SCALE GENOMIC DNA]</scope>
    <source>
        <strain evidence="2 3">GH1-9</strain>
    </source>
</reference>
<accession>A0A0A0ET10</accession>
<evidence type="ECO:0000256" key="1">
    <source>
        <dbReference type="SAM" id="MobiDB-lite"/>
    </source>
</evidence>
<keyword evidence="3" id="KW-1185">Reference proteome</keyword>
<name>A0A0A0ET10_9GAMM</name>
<sequence length="75" mass="8232">MLLVLASATVAARDVKHADANGACSSQDDERTPQTEAQRYPSTTKPAKPRPSVHGDAPTRMQSPRWHSFLPGMFR</sequence>
<organism evidence="2 3">
    <name type="scientific">Lysobacter daejeonensis GH1-9</name>
    <dbReference type="NCBI Taxonomy" id="1385517"/>
    <lineage>
        <taxon>Bacteria</taxon>
        <taxon>Pseudomonadati</taxon>
        <taxon>Pseudomonadota</taxon>
        <taxon>Gammaproteobacteria</taxon>
        <taxon>Lysobacterales</taxon>
        <taxon>Lysobacteraceae</taxon>
        <taxon>Aerolutibacter</taxon>
    </lineage>
</organism>
<proteinExistence type="predicted"/>
<dbReference type="EMBL" id="AVPU01000023">
    <property type="protein sequence ID" value="KGM53674.1"/>
    <property type="molecule type" value="Genomic_DNA"/>
</dbReference>
<evidence type="ECO:0008006" key="4">
    <source>
        <dbReference type="Google" id="ProtNLM"/>
    </source>
</evidence>
<feature type="compositionally biased region" description="Polar residues" evidence="1">
    <location>
        <begin position="34"/>
        <end position="45"/>
    </location>
</feature>
<evidence type="ECO:0000313" key="3">
    <source>
        <dbReference type="Proteomes" id="UP000029998"/>
    </source>
</evidence>
<comment type="caution">
    <text evidence="2">The sequence shown here is derived from an EMBL/GenBank/DDBJ whole genome shotgun (WGS) entry which is preliminary data.</text>
</comment>
<evidence type="ECO:0000313" key="2">
    <source>
        <dbReference type="EMBL" id="KGM53674.1"/>
    </source>
</evidence>
<feature type="region of interest" description="Disordered" evidence="1">
    <location>
        <begin position="14"/>
        <end position="75"/>
    </location>
</feature>
<gene>
    <name evidence="2" type="ORF">N800_07160</name>
</gene>
<dbReference type="Proteomes" id="UP000029998">
    <property type="component" value="Unassembled WGS sequence"/>
</dbReference>
<dbReference type="AlphaFoldDB" id="A0A0A0ET10"/>
<protein>
    <recommendedName>
        <fullName evidence="4">Secreted protein</fullName>
    </recommendedName>
</protein>
<dbReference type="STRING" id="1385517.N800_07160"/>